<dbReference type="Gene3D" id="3.30.70.2450">
    <property type="match status" value="1"/>
</dbReference>
<dbReference type="Proteomes" id="UP000749646">
    <property type="component" value="Unassembled WGS sequence"/>
</dbReference>
<feature type="domain" description="FAD-binding" evidence="6">
    <location>
        <begin position="11"/>
        <end position="388"/>
    </location>
</feature>
<name>A0A9P6MAH2_9FUNG</name>
<evidence type="ECO:0000259" key="6">
    <source>
        <dbReference type="Pfam" id="PF01494"/>
    </source>
</evidence>
<dbReference type="InterPro" id="IPR050641">
    <property type="entry name" value="RIFMO-like"/>
</dbReference>
<dbReference type="GO" id="GO:0016709">
    <property type="term" value="F:oxidoreductase activity, acting on paired donors, with incorporation or reduction of molecular oxygen, NAD(P)H as one donor, and incorporation of one atom of oxygen"/>
    <property type="evidence" value="ECO:0007669"/>
    <property type="project" value="UniProtKB-ARBA"/>
</dbReference>
<dbReference type="Pfam" id="PF07976">
    <property type="entry name" value="Phe_hydrox_dim"/>
    <property type="match status" value="1"/>
</dbReference>
<dbReference type="Pfam" id="PF01494">
    <property type="entry name" value="FAD_binding_3"/>
    <property type="match status" value="1"/>
</dbReference>
<evidence type="ECO:0008006" key="10">
    <source>
        <dbReference type="Google" id="ProtNLM"/>
    </source>
</evidence>
<evidence type="ECO:0000313" key="9">
    <source>
        <dbReference type="Proteomes" id="UP000749646"/>
    </source>
</evidence>
<comment type="cofactor">
    <cofactor evidence="1">
        <name>FAD</name>
        <dbReference type="ChEBI" id="CHEBI:57692"/>
    </cofactor>
</comment>
<accession>A0A9P6MAH2</accession>
<evidence type="ECO:0000256" key="1">
    <source>
        <dbReference type="ARBA" id="ARBA00001974"/>
    </source>
</evidence>
<dbReference type="SUPFAM" id="SSF52833">
    <property type="entry name" value="Thioredoxin-like"/>
    <property type="match status" value="1"/>
</dbReference>
<dbReference type="PANTHER" id="PTHR43004:SF19">
    <property type="entry name" value="BINDING MONOOXYGENASE, PUTATIVE (JCVI)-RELATED"/>
    <property type="match status" value="1"/>
</dbReference>
<dbReference type="InterPro" id="IPR036188">
    <property type="entry name" value="FAD/NAD-bd_sf"/>
</dbReference>
<dbReference type="AlphaFoldDB" id="A0A9P6MAH2"/>
<keyword evidence="9" id="KW-1185">Reference proteome</keyword>
<dbReference type="PANTHER" id="PTHR43004">
    <property type="entry name" value="TRK SYSTEM POTASSIUM UPTAKE PROTEIN"/>
    <property type="match status" value="1"/>
</dbReference>
<keyword evidence="5" id="KW-0560">Oxidoreductase</keyword>
<dbReference type="GO" id="GO:0071949">
    <property type="term" value="F:FAD binding"/>
    <property type="evidence" value="ECO:0007669"/>
    <property type="project" value="InterPro"/>
</dbReference>
<evidence type="ECO:0000256" key="2">
    <source>
        <dbReference type="ARBA" id="ARBA00007801"/>
    </source>
</evidence>
<dbReference type="InterPro" id="IPR036249">
    <property type="entry name" value="Thioredoxin-like_sf"/>
</dbReference>
<evidence type="ECO:0000256" key="5">
    <source>
        <dbReference type="ARBA" id="ARBA00023002"/>
    </source>
</evidence>
<dbReference type="Gene3D" id="3.50.50.60">
    <property type="entry name" value="FAD/NAD(P)-binding domain"/>
    <property type="match status" value="1"/>
</dbReference>
<protein>
    <recommendedName>
        <fullName evidence="10">FAD-binding domain-containing protein</fullName>
    </recommendedName>
</protein>
<gene>
    <name evidence="8" type="ORF">BGZ65_012043</name>
</gene>
<evidence type="ECO:0000256" key="3">
    <source>
        <dbReference type="ARBA" id="ARBA00022630"/>
    </source>
</evidence>
<feature type="domain" description="Phenol hydroxylase-like C-terminal dimerisation" evidence="7">
    <location>
        <begin position="549"/>
        <end position="606"/>
    </location>
</feature>
<keyword evidence="3" id="KW-0285">Flavoprotein</keyword>
<sequence length="613" mass="67359">MASSSSPKVDIPVLISGAGPTGLFAAVLLTKLNIPCRIIERHLQLSPLSKALVIHSRTLEIFAMSNIIDKFLDRGKQVSEFHAYIGSKRAAVLPALVTKESHYGFGLFLEQHRSAIILDEELEALGRRVDRGWELMDTKVVEDPEGGQPWVETTIRRALVGSNVRETESKVLGGTEVDPEEEGKRYETQVVKSLYMIATDGGKSEVRHKLNIGFPGRTLDNSIIIYDGHVECDIPTDTLTAIQGVNDRTMAMFPLHDGQLRIIIDDGVITPEEHASRKSENLTVDQFEAQVNACIAPAKFKCLDCSWLTYYRVNERQAEHFAYKNRIFLAGDAAHVHSPAGGQGMNLGLHDSYNLTWKMALVLHGLAPESLLETYEAERKPVADSIIKLTAKLLEAGFTQGIVRRTIRKIAFTIGPYILPYLSPSANPIPMLTIRYHENAINRPSKSQAVVEGASRSPWKDLSKEIETHLKSWRTKWAYKPISQFPGDSVAKEGVAVSAALPSLPSASSEELFMVHVVASDLSVASSPTSSSPSTEDIDILAENKAGEGKIYLDDQGQLHQKYGVTAKNGAGAIIVVRPDGHIGYRVLGTAKSAWSEVDQYFESILDVGSLVR</sequence>
<evidence type="ECO:0000313" key="8">
    <source>
        <dbReference type="EMBL" id="KAF9984985.1"/>
    </source>
</evidence>
<organism evidence="8 9">
    <name type="scientific">Modicella reniformis</name>
    <dbReference type="NCBI Taxonomy" id="1440133"/>
    <lineage>
        <taxon>Eukaryota</taxon>
        <taxon>Fungi</taxon>
        <taxon>Fungi incertae sedis</taxon>
        <taxon>Mucoromycota</taxon>
        <taxon>Mortierellomycotina</taxon>
        <taxon>Mortierellomycetes</taxon>
        <taxon>Mortierellales</taxon>
        <taxon>Mortierellaceae</taxon>
        <taxon>Modicella</taxon>
    </lineage>
</organism>
<comment type="caution">
    <text evidence="8">The sequence shown here is derived from an EMBL/GenBank/DDBJ whole genome shotgun (WGS) entry which is preliminary data.</text>
</comment>
<comment type="similarity">
    <text evidence="2">Belongs to the PheA/TfdB FAD monooxygenase family.</text>
</comment>
<keyword evidence="4" id="KW-0274">FAD</keyword>
<dbReference type="OrthoDB" id="1716816at2759"/>
<evidence type="ECO:0000259" key="7">
    <source>
        <dbReference type="Pfam" id="PF07976"/>
    </source>
</evidence>
<dbReference type="InterPro" id="IPR002938">
    <property type="entry name" value="FAD-bd"/>
</dbReference>
<evidence type="ECO:0000256" key="4">
    <source>
        <dbReference type="ARBA" id="ARBA00022827"/>
    </source>
</evidence>
<proteinExistence type="inferred from homology"/>
<dbReference type="SUPFAM" id="SSF51905">
    <property type="entry name" value="FAD/NAD(P)-binding domain"/>
    <property type="match status" value="1"/>
</dbReference>
<dbReference type="Gene3D" id="3.40.30.20">
    <property type="match status" value="1"/>
</dbReference>
<dbReference type="SUPFAM" id="SSF54373">
    <property type="entry name" value="FAD-linked reductases, C-terminal domain"/>
    <property type="match status" value="1"/>
</dbReference>
<dbReference type="InterPro" id="IPR012941">
    <property type="entry name" value="Phe_hydrox_C_dim_dom"/>
</dbReference>
<dbReference type="EMBL" id="JAAAHW010003334">
    <property type="protein sequence ID" value="KAF9984985.1"/>
    <property type="molecule type" value="Genomic_DNA"/>
</dbReference>
<dbReference type="PRINTS" id="PR00420">
    <property type="entry name" value="RNGMNOXGNASE"/>
</dbReference>
<reference evidence="8" key="1">
    <citation type="journal article" date="2020" name="Fungal Divers.">
        <title>Resolving the Mortierellaceae phylogeny through synthesis of multi-gene phylogenetics and phylogenomics.</title>
        <authorList>
            <person name="Vandepol N."/>
            <person name="Liber J."/>
            <person name="Desiro A."/>
            <person name="Na H."/>
            <person name="Kennedy M."/>
            <person name="Barry K."/>
            <person name="Grigoriev I.V."/>
            <person name="Miller A.N."/>
            <person name="O'Donnell K."/>
            <person name="Stajich J.E."/>
            <person name="Bonito G."/>
        </authorList>
    </citation>
    <scope>NUCLEOTIDE SEQUENCE</scope>
    <source>
        <strain evidence="8">MES-2147</strain>
    </source>
</reference>
<dbReference type="InterPro" id="IPR038220">
    <property type="entry name" value="PHOX_C_sf"/>
</dbReference>